<dbReference type="PANTHER" id="PTHR43692:SF1">
    <property type="entry name" value="UDP-N-ACETYLMURAMOYLALANINE--D-GLUTAMATE LIGASE"/>
    <property type="match status" value="1"/>
</dbReference>
<reference evidence="11" key="1">
    <citation type="journal article" date="2020" name="mSystems">
        <title>Genome- and Community-Level Interaction Insights into Carbon Utilization and Element Cycling Functions of Hydrothermarchaeota in Hydrothermal Sediment.</title>
        <authorList>
            <person name="Zhou Z."/>
            <person name="Liu Y."/>
            <person name="Xu W."/>
            <person name="Pan J."/>
            <person name="Luo Z.H."/>
            <person name="Li M."/>
        </authorList>
    </citation>
    <scope>NUCLEOTIDE SEQUENCE [LARGE SCALE GENOMIC DNA]</scope>
    <source>
        <strain evidence="11">SpSt-6</strain>
    </source>
</reference>
<evidence type="ECO:0000256" key="2">
    <source>
        <dbReference type="ARBA" id="ARBA00004752"/>
    </source>
</evidence>
<dbReference type="EMBL" id="DSZN01000134">
    <property type="protein sequence ID" value="HGQ86318.1"/>
    <property type="molecule type" value="Genomic_DNA"/>
</dbReference>
<dbReference type="InterPro" id="IPR013221">
    <property type="entry name" value="Mur_ligase_cen"/>
</dbReference>
<keyword evidence="7 8" id="KW-0961">Cell wall biogenesis/degradation</keyword>
<protein>
    <recommendedName>
        <fullName evidence="7 8">UDP-N-acetylmuramoylalanine--D-glutamate ligase</fullName>
        <ecNumber evidence="7 8">6.3.2.9</ecNumber>
    </recommendedName>
    <alternativeName>
        <fullName evidence="7">D-glutamic acid-adding enzyme</fullName>
    </alternativeName>
    <alternativeName>
        <fullName evidence="7">UDP-N-acetylmuramoyl-L-alanyl-D-glutamate synthetase</fullName>
    </alternativeName>
</protein>
<evidence type="ECO:0000256" key="1">
    <source>
        <dbReference type="ARBA" id="ARBA00004496"/>
    </source>
</evidence>
<keyword evidence="4 7" id="KW-0436">Ligase</keyword>
<dbReference type="SUPFAM" id="SSF51984">
    <property type="entry name" value="MurCD N-terminal domain"/>
    <property type="match status" value="1"/>
</dbReference>
<keyword evidence="3 7" id="KW-0963">Cytoplasm</keyword>
<comment type="subcellular location">
    <subcellularLocation>
        <location evidence="1 7 8">Cytoplasm</location>
    </subcellularLocation>
</comment>
<name>A0A7C4NRU7_9BACT</name>
<dbReference type="GO" id="GO:0009252">
    <property type="term" value="P:peptidoglycan biosynthetic process"/>
    <property type="evidence" value="ECO:0007669"/>
    <property type="project" value="UniProtKB-UniRule"/>
</dbReference>
<dbReference type="GO" id="GO:0008360">
    <property type="term" value="P:regulation of cell shape"/>
    <property type="evidence" value="ECO:0007669"/>
    <property type="project" value="UniProtKB-KW"/>
</dbReference>
<dbReference type="NCBIfam" id="TIGR01087">
    <property type="entry name" value="murD"/>
    <property type="match status" value="1"/>
</dbReference>
<evidence type="ECO:0000256" key="5">
    <source>
        <dbReference type="ARBA" id="ARBA00022741"/>
    </source>
</evidence>
<dbReference type="UniPathway" id="UPA00219"/>
<dbReference type="GO" id="GO:0008764">
    <property type="term" value="F:UDP-N-acetylmuramoylalanine-D-glutamate ligase activity"/>
    <property type="evidence" value="ECO:0007669"/>
    <property type="project" value="UniProtKB-UniRule"/>
</dbReference>
<accession>A0A7C4NRU7</accession>
<dbReference type="Pfam" id="PF02875">
    <property type="entry name" value="Mur_ligase_C"/>
    <property type="match status" value="1"/>
</dbReference>
<dbReference type="Gene3D" id="3.90.190.20">
    <property type="entry name" value="Mur ligase, C-terminal domain"/>
    <property type="match status" value="1"/>
</dbReference>
<evidence type="ECO:0000259" key="10">
    <source>
        <dbReference type="Pfam" id="PF08245"/>
    </source>
</evidence>
<dbReference type="Gene3D" id="3.40.1190.10">
    <property type="entry name" value="Mur-like, catalytic domain"/>
    <property type="match status" value="1"/>
</dbReference>
<dbReference type="SUPFAM" id="SSF53244">
    <property type="entry name" value="MurD-like peptide ligases, peptide-binding domain"/>
    <property type="match status" value="1"/>
</dbReference>
<sequence length="467" mass="52815">MELKSKRVVVLGFGKSGKAVTKLLLKEGAEVIVSEVRKLEELPSEILESFKAQGVHFELGGHKKDTLLSADLIITSPGVPREIYKDCLKKDIPVLSELEIAWQFLKNKEETIAITGTNGKTTTTAMVSELLKLSGYKVFTGGNYGIPLSELAVSNILVDKIVLEVSSFQLENIYTFSPKVGILLNISPDHLERYNSYEEYAYYKYRLFEFQKEDNYAILPFNESWFEKFGKLIKSRILFFDEKENEKATAYLKLSDISSEAHFIINLENKEFYSFSGFRLFGIHNKINFMVASLGARLLSATKESIERLIKEFRGFPHRLEYIGEFGGVYFINDSKATNVDATLQALKSLPGPIILILGGKHKGASYAPLIPYIKEKVRILILMGESRFIMAEELSGITETYLSETLSSATLLAIKFAKPGDIVLLSPACSSFDQFNDYKERGEVFRKIILEVAPFYFKEKKEVILH</sequence>
<keyword evidence="7 8" id="KW-0133">Cell shape</keyword>
<dbReference type="Gene3D" id="3.40.50.720">
    <property type="entry name" value="NAD(P)-binding Rossmann-like Domain"/>
    <property type="match status" value="1"/>
</dbReference>
<dbReference type="InterPro" id="IPR036565">
    <property type="entry name" value="Mur-like_cat_sf"/>
</dbReference>
<keyword evidence="7 8" id="KW-0573">Peptidoglycan synthesis</keyword>
<dbReference type="GO" id="GO:0005737">
    <property type="term" value="C:cytoplasm"/>
    <property type="evidence" value="ECO:0007669"/>
    <property type="project" value="UniProtKB-SubCell"/>
</dbReference>
<comment type="similarity">
    <text evidence="7">Belongs to the MurCDEF family.</text>
</comment>
<evidence type="ECO:0000256" key="7">
    <source>
        <dbReference type="HAMAP-Rule" id="MF_00639"/>
    </source>
</evidence>
<evidence type="ECO:0000313" key="11">
    <source>
        <dbReference type="EMBL" id="HGQ86318.1"/>
    </source>
</evidence>
<keyword evidence="7 8" id="KW-0131">Cell cycle</keyword>
<dbReference type="GO" id="GO:0005524">
    <property type="term" value="F:ATP binding"/>
    <property type="evidence" value="ECO:0007669"/>
    <property type="project" value="UniProtKB-UniRule"/>
</dbReference>
<evidence type="ECO:0000256" key="3">
    <source>
        <dbReference type="ARBA" id="ARBA00022490"/>
    </source>
</evidence>
<comment type="function">
    <text evidence="7 8">Cell wall formation. Catalyzes the addition of glutamate to the nucleotide precursor UDP-N-acetylmuramoyl-L-alanine (UMA).</text>
</comment>
<evidence type="ECO:0000256" key="4">
    <source>
        <dbReference type="ARBA" id="ARBA00022598"/>
    </source>
</evidence>
<dbReference type="EC" id="6.3.2.9" evidence="7 8"/>
<dbReference type="SUPFAM" id="SSF53623">
    <property type="entry name" value="MurD-like peptide ligases, catalytic domain"/>
    <property type="match status" value="1"/>
</dbReference>
<evidence type="ECO:0000256" key="6">
    <source>
        <dbReference type="ARBA" id="ARBA00022840"/>
    </source>
</evidence>
<gene>
    <name evidence="7 11" type="primary">murD</name>
    <name evidence="11" type="ORF">ENT66_08650</name>
</gene>
<comment type="catalytic activity">
    <reaction evidence="7 8">
        <text>UDP-N-acetyl-alpha-D-muramoyl-L-alanine + D-glutamate + ATP = UDP-N-acetyl-alpha-D-muramoyl-L-alanyl-D-glutamate + ADP + phosphate + H(+)</text>
        <dbReference type="Rhea" id="RHEA:16429"/>
        <dbReference type="ChEBI" id="CHEBI:15378"/>
        <dbReference type="ChEBI" id="CHEBI:29986"/>
        <dbReference type="ChEBI" id="CHEBI:30616"/>
        <dbReference type="ChEBI" id="CHEBI:43474"/>
        <dbReference type="ChEBI" id="CHEBI:83898"/>
        <dbReference type="ChEBI" id="CHEBI:83900"/>
        <dbReference type="ChEBI" id="CHEBI:456216"/>
        <dbReference type="EC" id="6.3.2.9"/>
    </reaction>
</comment>
<comment type="pathway">
    <text evidence="2 7 8">Cell wall biogenesis; peptidoglycan biosynthesis.</text>
</comment>
<dbReference type="InterPro" id="IPR005762">
    <property type="entry name" value="MurD"/>
</dbReference>
<keyword evidence="5 7" id="KW-0547">Nucleotide-binding</keyword>
<proteinExistence type="inferred from homology"/>
<dbReference type="InterPro" id="IPR004101">
    <property type="entry name" value="Mur_ligase_C"/>
</dbReference>
<evidence type="ECO:0000259" key="9">
    <source>
        <dbReference type="Pfam" id="PF02875"/>
    </source>
</evidence>
<dbReference type="InterPro" id="IPR036615">
    <property type="entry name" value="Mur_ligase_C_dom_sf"/>
</dbReference>
<comment type="caution">
    <text evidence="11">The sequence shown here is derived from an EMBL/GenBank/DDBJ whole genome shotgun (WGS) entry which is preliminary data.</text>
</comment>
<dbReference type="Pfam" id="PF21799">
    <property type="entry name" value="MurD-like_N"/>
    <property type="match status" value="1"/>
</dbReference>
<dbReference type="AlphaFoldDB" id="A0A7C4NRU7"/>
<evidence type="ECO:0000256" key="8">
    <source>
        <dbReference type="RuleBase" id="RU003664"/>
    </source>
</evidence>
<keyword evidence="6 7" id="KW-0067">ATP-binding</keyword>
<dbReference type="GO" id="GO:0051301">
    <property type="term" value="P:cell division"/>
    <property type="evidence" value="ECO:0007669"/>
    <property type="project" value="UniProtKB-KW"/>
</dbReference>
<feature type="binding site" evidence="7">
    <location>
        <begin position="116"/>
        <end position="122"/>
    </location>
    <ligand>
        <name>ATP</name>
        <dbReference type="ChEBI" id="CHEBI:30616"/>
    </ligand>
</feature>
<dbReference type="PANTHER" id="PTHR43692">
    <property type="entry name" value="UDP-N-ACETYLMURAMOYLALANINE--D-GLUTAMATE LIGASE"/>
    <property type="match status" value="1"/>
</dbReference>
<feature type="domain" description="Mur ligase C-terminal" evidence="9">
    <location>
        <begin position="318"/>
        <end position="430"/>
    </location>
</feature>
<organism evidence="11">
    <name type="scientific">Thermodesulfobacterium geofontis</name>
    <dbReference type="NCBI Taxonomy" id="1295609"/>
    <lineage>
        <taxon>Bacteria</taxon>
        <taxon>Pseudomonadati</taxon>
        <taxon>Thermodesulfobacteriota</taxon>
        <taxon>Thermodesulfobacteria</taxon>
        <taxon>Thermodesulfobacteriales</taxon>
        <taxon>Thermodesulfobacteriaceae</taxon>
        <taxon>Thermodesulfobacterium</taxon>
    </lineage>
</organism>
<feature type="domain" description="Mur ligase central" evidence="10">
    <location>
        <begin position="114"/>
        <end position="293"/>
    </location>
</feature>
<dbReference type="Pfam" id="PF08245">
    <property type="entry name" value="Mur_ligase_M"/>
    <property type="match status" value="1"/>
</dbReference>
<keyword evidence="7 8" id="KW-0132">Cell division</keyword>
<dbReference type="HAMAP" id="MF_00639">
    <property type="entry name" value="MurD"/>
    <property type="match status" value="1"/>
</dbReference>
<dbReference type="GO" id="GO:0071555">
    <property type="term" value="P:cell wall organization"/>
    <property type="evidence" value="ECO:0007669"/>
    <property type="project" value="UniProtKB-KW"/>
</dbReference>